<evidence type="ECO:0000313" key="1">
    <source>
        <dbReference type="EMBL" id="GFF54968.1"/>
    </source>
</evidence>
<organism evidence="1 2">
    <name type="scientific">Aspergillus udagawae</name>
    <dbReference type="NCBI Taxonomy" id="91492"/>
    <lineage>
        <taxon>Eukaryota</taxon>
        <taxon>Fungi</taxon>
        <taxon>Dikarya</taxon>
        <taxon>Ascomycota</taxon>
        <taxon>Pezizomycotina</taxon>
        <taxon>Eurotiomycetes</taxon>
        <taxon>Eurotiomycetidae</taxon>
        <taxon>Eurotiales</taxon>
        <taxon>Aspergillaceae</taxon>
        <taxon>Aspergillus</taxon>
        <taxon>Aspergillus subgen. Fumigati</taxon>
    </lineage>
</organism>
<protein>
    <submittedName>
        <fullName evidence="1">LysM domain protein</fullName>
    </submittedName>
</protein>
<dbReference type="EMBL" id="BLKC01000119">
    <property type="protein sequence ID" value="GFF54968.1"/>
    <property type="molecule type" value="Genomic_DNA"/>
</dbReference>
<gene>
    <name evidence="1" type="ORF">IFM46972_10153</name>
</gene>
<reference evidence="1 2" key="1">
    <citation type="submission" date="2020-01" db="EMBL/GenBank/DDBJ databases">
        <title>Draft genome sequence of Aspergillus udagawae IFM 46972.</title>
        <authorList>
            <person name="Takahashi H."/>
            <person name="Yaguchi T."/>
        </authorList>
    </citation>
    <scope>NUCLEOTIDE SEQUENCE [LARGE SCALE GENOMIC DNA]</scope>
    <source>
        <strain evidence="1 2">IFM 46972</strain>
    </source>
</reference>
<dbReference type="Proteomes" id="UP000465221">
    <property type="component" value="Unassembled WGS sequence"/>
</dbReference>
<proteinExistence type="predicted"/>
<comment type="caution">
    <text evidence="1">The sequence shown here is derived from an EMBL/GenBank/DDBJ whole genome shotgun (WGS) entry which is preliminary data.</text>
</comment>
<sequence>MTCEQICLSYVVSSELFLAFNPSLSSSNCTASIQPGLTYCARATPDWNYTSPVPVPSGEPFLPAFPVSQDGYCGHAFNTTCEGSAFGDCCGLNNYCGSTIATCKADRCNPYFGKCNDTNETLPAPVFSPTCGANSGGIMCFGGGGAEARIYTVQQDNATLTMEIAQ</sequence>
<accession>A0A8H3XNI3</accession>
<name>A0A8H3XNI3_9EURO</name>
<dbReference type="AlphaFoldDB" id="A0A8H3XNI3"/>
<evidence type="ECO:0000313" key="2">
    <source>
        <dbReference type="Proteomes" id="UP000465221"/>
    </source>
</evidence>